<accession>A0A645DXI6</accession>
<proteinExistence type="predicted"/>
<reference evidence="1" key="1">
    <citation type="submission" date="2019-08" db="EMBL/GenBank/DDBJ databases">
        <authorList>
            <person name="Kucharzyk K."/>
            <person name="Murdoch R.W."/>
            <person name="Higgins S."/>
            <person name="Loffler F."/>
        </authorList>
    </citation>
    <scope>NUCLEOTIDE SEQUENCE</scope>
</reference>
<sequence>MFGNSTIVKGSQPIGKTFLLQFGKVVYRHFITDLGQMSFDQSHGVVNQNPGEFTVFLFDFATVNFRVQINSGNVECFLVCNRRMTVDSLQVNRSVWKKFVQFFLIRKFLHRPIILVPTSSVKPFHRRIFGIFRHP</sequence>
<evidence type="ECO:0000313" key="1">
    <source>
        <dbReference type="EMBL" id="MPM93042.1"/>
    </source>
</evidence>
<organism evidence="1">
    <name type="scientific">bioreactor metagenome</name>
    <dbReference type="NCBI Taxonomy" id="1076179"/>
    <lineage>
        <taxon>unclassified sequences</taxon>
        <taxon>metagenomes</taxon>
        <taxon>ecological metagenomes</taxon>
    </lineage>
</organism>
<dbReference type="AlphaFoldDB" id="A0A645DXI6"/>
<gene>
    <name evidence="1" type="ORF">SDC9_140178</name>
</gene>
<name>A0A645DXI6_9ZZZZ</name>
<comment type="caution">
    <text evidence="1">The sequence shown here is derived from an EMBL/GenBank/DDBJ whole genome shotgun (WGS) entry which is preliminary data.</text>
</comment>
<dbReference type="EMBL" id="VSSQ01039900">
    <property type="protein sequence ID" value="MPM93042.1"/>
    <property type="molecule type" value="Genomic_DNA"/>
</dbReference>
<protein>
    <submittedName>
        <fullName evidence="1">Uncharacterized protein</fullName>
    </submittedName>
</protein>